<dbReference type="GO" id="GO:0052621">
    <property type="term" value="F:diguanylate cyclase activity"/>
    <property type="evidence" value="ECO:0007669"/>
    <property type="project" value="UniProtKB-EC"/>
</dbReference>
<feature type="domain" description="GGDEF" evidence="5">
    <location>
        <begin position="474"/>
        <end position="603"/>
    </location>
</feature>
<dbReference type="Pfam" id="PF00990">
    <property type="entry name" value="GGDEF"/>
    <property type="match status" value="1"/>
</dbReference>
<keyword evidence="6" id="KW-0808">Transferase</keyword>
<accession>A0ABZ0QFF8</accession>
<proteinExistence type="predicted"/>
<dbReference type="Pfam" id="PF13426">
    <property type="entry name" value="PAS_9"/>
    <property type="match status" value="1"/>
</dbReference>
<keyword evidence="3" id="KW-0472">Membrane</keyword>
<dbReference type="SMART" id="SM00086">
    <property type="entry name" value="PAC"/>
    <property type="match status" value="1"/>
</dbReference>
<dbReference type="PANTHER" id="PTHR45138:SF9">
    <property type="entry name" value="DIGUANYLATE CYCLASE DGCM-RELATED"/>
    <property type="match status" value="1"/>
</dbReference>
<dbReference type="InterPro" id="IPR050469">
    <property type="entry name" value="Diguanylate_Cyclase"/>
</dbReference>
<evidence type="ECO:0000313" key="6">
    <source>
        <dbReference type="EMBL" id="WPC75145.1"/>
    </source>
</evidence>
<reference evidence="6 7" key="1">
    <citation type="submission" date="2023-11" db="EMBL/GenBank/DDBJ databases">
        <title>Plant-associative lifestyle of Vibrio porteresiae and its evolutionary dynamics.</title>
        <authorList>
            <person name="Rameshkumar N."/>
            <person name="Kirti K."/>
        </authorList>
    </citation>
    <scope>NUCLEOTIDE SEQUENCE [LARGE SCALE GENOMIC DNA]</scope>
    <source>
        <strain evidence="6 7">MSSRF30</strain>
    </source>
</reference>
<evidence type="ECO:0000256" key="2">
    <source>
        <dbReference type="ARBA" id="ARBA00034247"/>
    </source>
</evidence>
<name>A0ABZ0QFF8_9VIBR</name>
<keyword evidence="3" id="KW-1133">Transmembrane helix</keyword>
<gene>
    <name evidence="6" type="ORF">R8Z52_08090</name>
</gene>
<dbReference type="RefSeq" id="WP_261895603.1">
    <property type="nucleotide sequence ID" value="NZ_AP024895.1"/>
</dbReference>
<dbReference type="Gene3D" id="3.30.450.20">
    <property type="entry name" value="PAS domain"/>
    <property type="match status" value="1"/>
</dbReference>
<dbReference type="Proteomes" id="UP001304071">
    <property type="component" value="Chromosome 1"/>
</dbReference>
<evidence type="ECO:0000259" key="5">
    <source>
        <dbReference type="PROSITE" id="PS50887"/>
    </source>
</evidence>
<feature type="transmembrane region" description="Helical" evidence="3">
    <location>
        <begin position="289"/>
        <end position="309"/>
    </location>
</feature>
<dbReference type="SUPFAM" id="SSF55073">
    <property type="entry name" value="Nucleotide cyclase"/>
    <property type="match status" value="1"/>
</dbReference>
<dbReference type="InterPro" id="IPR000160">
    <property type="entry name" value="GGDEF_dom"/>
</dbReference>
<dbReference type="InterPro" id="IPR000700">
    <property type="entry name" value="PAS-assoc_C"/>
</dbReference>
<evidence type="ECO:0000313" key="7">
    <source>
        <dbReference type="Proteomes" id="UP001304071"/>
    </source>
</evidence>
<dbReference type="NCBIfam" id="TIGR00229">
    <property type="entry name" value="sensory_box"/>
    <property type="match status" value="1"/>
</dbReference>
<dbReference type="SUPFAM" id="SSF55785">
    <property type="entry name" value="PYP-like sensor domain (PAS domain)"/>
    <property type="match status" value="1"/>
</dbReference>
<feature type="transmembrane region" description="Helical" evidence="3">
    <location>
        <begin position="6"/>
        <end position="29"/>
    </location>
</feature>
<dbReference type="SMART" id="SM00267">
    <property type="entry name" value="GGDEF"/>
    <property type="match status" value="1"/>
</dbReference>
<keyword evidence="7" id="KW-1185">Reference proteome</keyword>
<dbReference type="CDD" id="cd01949">
    <property type="entry name" value="GGDEF"/>
    <property type="match status" value="1"/>
</dbReference>
<sequence length="616" mass="70175">MFKERIYWKFIVSFVLFGISILTISLLLLTRHAQVVIESSVAQSIQFQQARVDAVARFFTESGSSSVVRLADSMEAHRYMLDQNLDDLKVISRWMESIVSASMDHYRVEMYDTQGKVILSYFSSPQKFIRQDQTSVGMVRLSSKVLQENVFNRYFPIVPASQYHFSDHPNIKVMLVLAPIFKDGYGHIAGYVGLYVNVDLLLKVMTTNNTLDLFVADKNNNLIDASIPNANAIWLHLINNPQANDYVAKERRLVRYPIEGINNGQGLVLYSRAAKSFLVERENEIRQDIVNIAFVVFVFSIVFGLLLAVSPSRVVTRLHRVSKERNQYLKIMDQYVPVLETDLHGVITNCNNAFAIISGYPKGQLVGQRASVLSFSSDRAQSQDMWDTLTRRLPWQGEFHNVTLDGREFWLFSTVIPIYHDGKVTGYMSVSTDKTEKKRLELLAEMDSLTKLYNRAKLDKCLAQEQSRARRYGTYFSIILLDVDLFKQVNDTYGHLIGDKVLHQLAIMLNHSTRITDEVGRWGGEEFMIVCPETDLEQAEIVAEKVRKAVEEYEFPEAGNITVSLGVAMYEAPLDLQRTIAEADCYLYEAKKLGRNRVASRLSKVTSLKTVGKARS</sequence>
<evidence type="ECO:0000256" key="3">
    <source>
        <dbReference type="SAM" id="Phobius"/>
    </source>
</evidence>
<dbReference type="EC" id="2.7.7.65" evidence="1"/>
<dbReference type="CDD" id="cd00130">
    <property type="entry name" value="PAS"/>
    <property type="match status" value="1"/>
</dbReference>
<dbReference type="PANTHER" id="PTHR45138">
    <property type="entry name" value="REGULATORY COMPONENTS OF SENSORY TRANSDUCTION SYSTEM"/>
    <property type="match status" value="1"/>
</dbReference>
<keyword evidence="6" id="KW-0548">Nucleotidyltransferase</keyword>
<dbReference type="InterPro" id="IPR000014">
    <property type="entry name" value="PAS"/>
</dbReference>
<feature type="domain" description="PAC" evidence="4">
    <location>
        <begin position="395"/>
        <end position="446"/>
    </location>
</feature>
<dbReference type="InterPro" id="IPR029787">
    <property type="entry name" value="Nucleotide_cyclase"/>
</dbReference>
<dbReference type="InterPro" id="IPR035965">
    <property type="entry name" value="PAS-like_dom_sf"/>
</dbReference>
<evidence type="ECO:0000259" key="4">
    <source>
        <dbReference type="PROSITE" id="PS50113"/>
    </source>
</evidence>
<dbReference type="InterPro" id="IPR043128">
    <property type="entry name" value="Rev_trsase/Diguanyl_cyclase"/>
</dbReference>
<dbReference type="NCBIfam" id="TIGR00254">
    <property type="entry name" value="GGDEF"/>
    <property type="match status" value="1"/>
</dbReference>
<dbReference type="PROSITE" id="PS50113">
    <property type="entry name" value="PAC"/>
    <property type="match status" value="1"/>
</dbReference>
<evidence type="ECO:0000256" key="1">
    <source>
        <dbReference type="ARBA" id="ARBA00012528"/>
    </source>
</evidence>
<dbReference type="EMBL" id="CP138203">
    <property type="protein sequence ID" value="WPC75145.1"/>
    <property type="molecule type" value="Genomic_DNA"/>
</dbReference>
<comment type="catalytic activity">
    <reaction evidence="2">
        <text>2 GTP = 3',3'-c-di-GMP + 2 diphosphate</text>
        <dbReference type="Rhea" id="RHEA:24898"/>
        <dbReference type="ChEBI" id="CHEBI:33019"/>
        <dbReference type="ChEBI" id="CHEBI:37565"/>
        <dbReference type="ChEBI" id="CHEBI:58805"/>
        <dbReference type="EC" id="2.7.7.65"/>
    </reaction>
</comment>
<dbReference type="Gene3D" id="3.30.70.270">
    <property type="match status" value="1"/>
</dbReference>
<organism evidence="6 7">
    <name type="scientific">Vibrio porteresiae DSM 19223</name>
    <dbReference type="NCBI Taxonomy" id="1123496"/>
    <lineage>
        <taxon>Bacteria</taxon>
        <taxon>Pseudomonadati</taxon>
        <taxon>Pseudomonadota</taxon>
        <taxon>Gammaproteobacteria</taxon>
        <taxon>Vibrionales</taxon>
        <taxon>Vibrionaceae</taxon>
        <taxon>Vibrio</taxon>
    </lineage>
</organism>
<dbReference type="InterPro" id="IPR001610">
    <property type="entry name" value="PAC"/>
</dbReference>
<dbReference type="PROSITE" id="PS50887">
    <property type="entry name" value="GGDEF"/>
    <property type="match status" value="1"/>
</dbReference>
<protein>
    <recommendedName>
        <fullName evidence="1">diguanylate cyclase</fullName>
        <ecNumber evidence="1">2.7.7.65</ecNumber>
    </recommendedName>
</protein>
<keyword evidence="3" id="KW-0812">Transmembrane</keyword>